<proteinExistence type="predicted"/>
<keyword evidence="1" id="KW-0472">Membrane</keyword>
<dbReference type="STRING" id="1798709.A2538_00965"/>
<evidence type="ECO:0000313" key="2">
    <source>
        <dbReference type="EMBL" id="OGH94361.1"/>
    </source>
</evidence>
<keyword evidence="1" id="KW-1133">Transmembrane helix</keyword>
<evidence type="ECO:0000256" key="1">
    <source>
        <dbReference type="SAM" id="Phobius"/>
    </source>
</evidence>
<dbReference type="EMBL" id="MFRE01000009">
    <property type="protein sequence ID" value="OGH94361.1"/>
    <property type="molecule type" value="Genomic_DNA"/>
</dbReference>
<accession>A0A1F6PDX9</accession>
<sequence length="131" mass="15657">MHLNNLLHYSYWFGQPFMARGTTFSLLVGIFLILVLIGLLAKIWRVYRVENWQKEVLRRLGNFGLTIGILGLIWLFLRQNEVFFLGLRFWLLLGFLVSVWWVYRIVWYLVARVPKIKAEIAQRAVKEKYLP</sequence>
<organism evidence="2 3">
    <name type="scientific">Candidatus Magasanikbacteria bacterium RIFOXYD2_FULL_41_14</name>
    <dbReference type="NCBI Taxonomy" id="1798709"/>
    <lineage>
        <taxon>Bacteria</taxon>
        <taxon>Candidatus Magasanikiibacteriota</taxon>
    </lineage>
</organism>
<name>A0A1F6PDX9_9BACT</name>
<feature type="transmembrane region" description="Helical" evidence="1">
    <location>
        <begin position="89"/>
        <end position="110"/>
    </location>
</feature>
<evidence type="ECO:0000313" key="3">
    <source>
        <dbReference type="Proteomes" id="UP000178254"/>
    </source>
</evidence>
<dbReference type="AlphaFoldDB" id="A0A1F6PDX9"/>
<gene>
    <name evidence="2" type="ORF">A2538_00965</name>
</gene>
<reference evidence="2 3" key="1">
    <citation type="journal article" date="2016" name="Nat. Commun.">
        <title>Thousands of microbial genomes shed light on interconnected biogeochemical processes in an aquifer system.</title>
        <authorList>
            <person name="Anantharaman K."/>
            <person name="Brown C.T."/>
            <person name="Hug L.A."/>
            <person name="Sharon I."/>
            <person name="Castelle C.J."/>
            <person name="Probst A.J."/>
            <person name="Thomas B.C."/>
            <person name="Singh A."/>
            <person name="Wilkins M.J."/>
            <person name="Karaoz U."/>
            <person name="Brodie E.L."/>
            <person name="Williams K.H."/>
            <person name="Hubbard S.S."/>
            <person name="Banfield J.F."/>
        </authorList>
    </citation>
    <scope>NUCLEOTIDE SEQUENCE [LARGE SCALE GENOMIC DNA]</scope>
</reference>
<protein>
    <submittedName>
        <fullName evidence="2">Uncharacterized protein</fullName>
    </submittedName>
</protein>
<dbReference type="Proteomes" id="UP000178254">
    <property type="component" value="Unassembled WGS sequence"/>
</dbReference>
<comment type="caution">
    <text evidence="2">The sequence shown here is derived from an EMBL/GenBank/DDBJ whole genome shotgun (WGS) entry which is preliminary data.</text>
</comment>
<feature type="transmembrane region" description="Helical" evidence="1">
    <location>
        <begin position="24"/>
        <end position="44"/>
    </location>
</feature>
<keyword evidence="1" id="KW-0812">Transmembrane</keyword>
<feature type="transmembrane region" description="Helical" evidence="1">
    <location>
        <begin position="56"/>
        <end position="77"/>
    </location>
</feature>